<dbReference type="InterPro" id="IPR018062">
    <property type="entry name" value="HTH_AraC-typ_CS"/>
</dbReference>
<dbReference type="PROSITE" id="PS01124">
    <property type="entry name" value="HTH_ARAC_FAMILY_2"/>
    <property type="match status" value="1"/>
</dbReference>
<dbReference type="InterPro" id="IPR035418">
    <property type="entry name" value="AraC-bd_2"/>
</dbReference>
<dbReference type="PROSITE" id="PS00041">
    <property type="entry name" value="HTH_ARAC_FAMILY_1"/>
    <property type="match status" value="1"/>
</dbReference>
<keyword evidence="3" id="KW-0804">Transcription</keyword>
<dbReference type="Proteomes" id="UP000539175">
    <property type="component" value="Unassembled WGS sequence"/>
</dbReference>
<evidence type="ECO:0000256" key="3">
    <source>
        <dbReference type="ARBA" id="ARBA00023163"/>
    </source>
</evidence>
<feature type="domain" description="HTH araC/xylS-type" evidence="4">
    <location>
        <begin position="216"/>
        <end position="315"/>
    </location>
</feature>
<dbReference type="AlphaFoldDB" id="A0A7X0AWV5"/>
<evidence type="ECO:0000313" key="6">
    <source>
        <dbReference type="Proteomes" id="UP000539175"/>
    </source>
</evidence>
<accession>A0A7X0AWV5</accession>
<proteinExistence type="predicted"/>
<keyword evidence="1" id="KW-0805">Transcription regulation</keyword>
<evidence type="ECO:0000313" key="5">
    <source>
        <dbReference type="EMBL" id="MBB6250146.1"/>
    </source>
</evidence>
<evidence type="ECO:0000256" key="1">
    <source>
        <dbReference type="ARBA" id="ARBA00023015"/>
    </source>
</evidence>
<dbReference type="SMART" id="SM00342">
    <property type="entry name" value="HTH_ARAC"/>
    <property type="match status" value="1"/>
</dbReference>
<comment type="caution">
    <text evidence="5">The sequence shown here is derived from an EMBL/GenBank/DDBJ whole genome shotgun (WGS) entry which is preliminary data.</text>
</comment>
<reference evidence="5 6" key="1">
    <citation type="submission" date="2020-08" db="EMBL/GenBank/DDBJ databases">
        <title>Genomic Encyclopedia of Type Strains, Phase IV (KMG-IV): sequencing the most valuable type-strain genomes for metagenomic binning, comparative biology and taxonomic classification.</title>
        <authorList>
            <person name="Goeker M."/>
        </authorList>
    </citation>
    <scope>NUCLEOTIDE SEQUENCE [LARGE SCALE GENOMIC DNA]</scope>
    <source>
        <strain evidence="5 6">DSM 22198</strain>
    </source>
</reference>
<dbReference type="EMBL" id="JACIIZ010000002">
    <property type="protein sequence ID" value="MBB6250146.1"/>
    <property type="molecule type" value="Genomic_DNA"/>
</dbReference>
<keyword evidence="6" id="KW-1185">Reference proteome</keyword>
<protein>
    <submittedName>
        <fullName evidence="5">AraC-like DNA-binding protein</fullName>
    </submittedName>
</protein>
<sequence length="321" mass="34005">MPLDRHLAFRASTVDEAIGSAEARLGVRALRAPVPATPCATHASHRALPVGELWFCAYGFPVTLRFGEGDYFRVQVPHAGAGQTRVGGVQVSLTGTAGCISAAEAEIDFAADFQQMVWRVPIAALVRKLSTLTGDAVGTPLRFDASIDLASAGGAHLRGILSCLADVADGPQGPGAALVTAELEQALATSLLVACRHNHSHLLEGPVSGAAPWQVTRAEDYIEANADNPITLDDIVAATGASARSVFRAFAQYRDYTPMEFLKRTRLRRAHRLAESGGPLTVTEIALSCGYGDLSRFSKDFLTAFGETPSTVLRRHRGGVS</sequence>
<name>A0A7X0AWV5_9PROT</name>
<dbReference type="InterPro" id="IPR018060">
    <property type="entry name" value="HTH_AraC"/>
</dbReference>
<dbReference type="InterPro" id="IPR050204">
    <property type="entry name" value="AraC_XylS_family_regulators"/>
</dbReference>
<dbReference type="InterPro" id="IPR009057">
    <property type="entry name" value="Homeodomain-like_sf"/>
</dbReference>
<dbReference type="GO" id="GO:0003700">
    <property type="term" value="F:DNA-binding transcription factor activity"/>
    <property type="evidence" value="ECO:0007669"/>
    <property type="project" value="InterPro"/>
</dbReference>
<dbReference type="Pfam" id="PF12833">
    <property type="entry name" value="HTH_18"/>
    <property type="match status" value="1"/>
</dbReference>
<evidence type="ECO:0000259" key="4">
    <source>
        <dbReference type="PROSITE" id="PS01124"/>
    </source>
</evidence>
<dbReference type="RefSeq" id="WP_184797474.1">
    <property type="nucleotide sequence ID" value="NZ_JACIIZ010000002.1"/>
</dbReference>
<dbReference type="SUPFAM" id="SSF46689">
    <property type="entry name" value="Homeodomain-like"/>
    <property type="match status" value="2"/>
</dbReference>
<evidence type="ECO:0000256" key="2">
    <source>
        <dbReference type="ARBA" id="ARBA00023125"/>
    </source>
</evidence>
<dbReference type="Gene3D" id="1.10.10.60">
    <property type="entry name" value="Homeodomain-like"/>
    <property type="match status" value="1"/>
</dbReference>
<gene>
    <name evidence="5" type="ORF">FHS74_000687</name>
</gene>
<organism evidence="5 6">
    <name type="scientific">Nitrospirillum iridis</name>
    <dbReference type="NCBI Taxonomy" id="765888"/>
    <lineage>
        <taxon>Bacteria</taxon>
        <taxon>Pseudomonadati</taxon>
        <taxon>Pseudomonadota</taxon>
        <taxon>Alphaproteobacteria</taxon>
        <taxon>Rhodospirillales</taxon>
        <taxon>Azospirillaceae</taxon>
        <taxon>Nitrospirillum</taxon>
    </lineage>
</organism>
<dbReference type="Pfam" id="PF14525">
    <property type="entry name" value="AraC_binding_2"/>
    <property type="match status" value="1"/>
</dbReference>
<dbReference type="PANTHER" id="PTHR46796">
    <property type="entry name" value="HTH-TYPE TRANSCRIPTIONAL ACTIVATOR RHAS-RELATED"/>
    <property type="match status" value="1"/>
</dbReference>
<dbReference type="GO" id="GO:0043565">
    <property type="term" value="F:sequence-specific DNA binding"/>
    <property type="evidence" value="ECO:0007669"/>
    <property type="project" value="InterPro"/>
</dbReference>
<keyword evidence="2 5" id="KW-0238">DNA-binding</keyword>